<proteinExistence type="predicted"/>
<evidence type="ECO:0000256" key="1">
    <source>
        <dbReference type="SAM" id="Phobius"/>
    </source>
</evidence>
<organism evidence="2 3">
    <name type="scientific">Arcanobacterium wilhelmae</name>
    <dbReference type="NCBI Taxonomy" id="1803177"/>
    <lineage>
        <taxon>Bacteria</taxon>
        <taxon>Bacillati</taxon>
        <taxon>Actinomycetota</taxon>
        <taxon>Actinomycetes</taxon>
        <taxon>Actinomycetales</taxon>
        <taxon>Actinomycetaceae</taxon>
        <taxon>Arcanobacterium</taxon>
    </lineage>
</organism>
<dbReference type="RefSeq" id="WP_307014929.1">
    <property type="nucleotide sequence ID" value="NZ_JAUSQW010000001.1"/>
</dbReference>
<dbReference type="Proteomes" id="UP001235966">
    <property type="component" value="Unassembled WGS sequence"/>
</dbReference>
<gene>
    <name evidence="2" type="ORF">J2S49_000723</name>
</gene>
<keyword evidence="3" id="KW-1185">Reference proteome</keyword>
<protein>
    <submittedName>
        <fullName evidence="2">Uncharacterized protein</fullName>
    </submittedName>
</protein>
<accession>A0ABT9NA97</accession>
<evidence type="ECO:0000313" key="2">
    <source>
        <dbReference type="EMBL" id="MDP9800647.1"/>
    </source>
</evidence>
<keyword evidence="1" id="KW-0812">Transmembrane</keyword>
<keyword evidence="1" id="KW-1133">Transmembrane helix</keyword>
<reference evidence="2 3" key="1">
    <citation type="submission" date="2023-07" db="EMBL/GenBank/DDBJ databases">
        <title>Sequencing the genomes of 1000 actinobacteria strains.</title>
        <authorList>
            <person name="Klenk H.-P."/>
        </authorList>
    </citation>
    <scope>NUCLEOTIDE SEQUENCE [LARGE SCALE GENOMIC DNA]</scope>
    <source>
        <strain evidence="2 3">DSM 102162</strain>
    </source>
</reference>
<comment type="caution">
    <text evidence="2">The sequence shown here is derived from an EMBL/GenBank/DDBJ whole genome shotgun (WGS) entry which is preliminary data.</text>
</comment>
<keyword evidence="1" id="KW-0472">Membrane</keyword>
<evidence type="ECO:0000313" key="3">
    <source>
        <dbReference type="Proteomes" id="UP001235966"/>
    </source>
</evidence>
<name>A0ABT9NA97_9ACTO</name>
<dbReference type="EMBL" id="JAUSQW010000001">
    <property type="protein sequence ID" value="MDP9800647.1"/>
    <property type="molecule type" value="Genomic_DNA"/>
</dbReference>
<feature type="transmembrane region" description="Helical" evidence="1">
    <location>
        <begin position="66"/>
        <end position="85"/>
    </location>
</feature>
<sequence>MKMVLPPLVRANRTREDQARRWRNAAVKNVGRRRVFERKLAAFLSSKGHVGVRCLRGARIALNPRIVGFTMAASGVGGIIASIVLERYVPLEKYRGAWVEKSSTFIDIQEISLSILLKVSLQYPKQLLNMEKT</sequence>